<organism evidence="5 6">
    <name type="scientific">Stephania cephalantha</name>
    <dbReference type="NCBI Taxonomy" id="152367"/>
    <lineage>
        <taxon>Eukaryota</taxon>
        <taxon>Viridiplantae</taxon>
        <taxon>Streptophyta</taxon>
        <taxon>Embryophyta</taxon>
        <taxon>Tracheophyta</taxon>
        <taxon>Spermatophyta</taxon>
        <taxon>Magnoliopsida</taxon>
        <taxon>Ranunculales</taxon>
        <taxon>Menispermaceae</taxon>
        <taxon>Menispermoideae</taxon>
        <taxon>Cissampelideae</taxon>
        <taxon>Stephania</taxon>
    </lineage>
</organism>
<dbReference type="GO" id="GO:0016746">
    <property type="term" value="F:acyltransferase activity"/>
    <property type="evidence" value="ECO:0007669"/>
    <property type="project" value="UniProtKB-KW"/>
</dbReference>
<protein>
    <submittedName>
        <fullName evidence="5">Uncharacterized protein</fullName>
    </submittedName>
</protein>
<dbReference type="Proteomes" id="UP001419268">
    <property type="component" value="Unassembled WGS sequence"/>
</dbReference>
<reference evidence="5 6" key="1">
    <citation type="submission" date="2024-01" db="EMBL/GenBank/DDBJ databases">
        <title>Genome assemblies of Stephania.</title>
        <authorList>
            <person name="Yang L."/>
        </authorList>
    </citation>
    <scope>NUCLEOTIDE SEQUENCE [LARGE SCALE GENOMIC DNA]</scope>
    <source>
        <strain evidence="5">JXDWG</strain>
        <tissue evidence="5">Leaf</tissue>
    </source>
</reference>
<feature type="compositionally biased region" description="Basic and acidic residues" evidence="4">
    <location>
        <begin position="11"/>
        <end position="47"/>
    </location>
</feature>
<evidence type="ECO:0000313" key="6">
    <source>
        <dbReference type="Proteomes" id="UP001419268"/>
    </source>
</evidence>
<feature type="compositionally biased region" description="Basic and acidic residues" evidence="4">
    <location>
        <begin position="58"/>
        <end position="78"/>
    </location>
</feature>
<dbReference type="Pfam" id="PF02458">
    <property type="entry name" value="Transferase"/>
    <property type="match status" value="1"/>
</dbReference>
<evidence type="ECO:0000256" key="3">
    <source>
        <dbReference type="ARBA" id="ARBA00023315"/>
    </source>
</evidence>
<dbReference type="EMBL" id="JBBNAG010000001">
    <property type="protein sequence ID" value="KAK9167351.1"/>
    <property type="molecule type" value="Genomic_DNA"/>
</dbReference>
<comment type="similarity">
    <text evidence="1">Belongs to the plant acyltransferase family.</text>
</comment>
<dbReference type="PANTHER" id="PTHR31623">
    <property type="entry name" value="F21J9.9"/>
    <property type="match status" value="1"/>
</dbReference>
<feature type="compositionally biased region" description="Basic and acidic residues" evidence="4">
    <location>
        <begin position="85"/>
        <end position="97"/>
    </location>
</feature>
<dbReference type="Gene3D" id="3.30.559.10">
    <property type="entry name" value="Chloramphenicol acetyltransferase-like domain"/>
    <property type="match status" value="1"/>
</dbReference>
<feature type="region of interest" description="Disordered" evidence="4">
    <location>
        <begin position="1"/>
        <end position="97"/>
    </location>
</feature>
<evidence type="ECO:0000256" key="2">
    <source>
        <dbReference type="ARBA" id="ARBA00022679"/>
    </source>
</evidence>
<keyword evidence="6" id="KW-1185">Reference proteome</keyword>
<accession>A0AAP0Q8W0</accession>
<gene>
    <name evidence="5" type="ORF">Scep_002542</name>
</gene>
<keyword evidence="3" id="KW-0012">Acyltransferase</keyword>
<dbReference type="InterPro" id="IPR023213">
    <property type="entry name" value="CAT-like_dom_sf"/>
</dbReference>
<dbReference type="AlphaFoldDB" id="A0AAP0Q8W0"/>
<keyword evidence="2" id="KW-0808">Transferase</keyword>
<sequence length="215" mass="24123">MEKISNSVLAARRESKSVEEGRRSVQRRERRMGTERGREAVGAKKEDDGENLQLGAGSDERVETGGGGKVREEVRENLSKSALAARRESEPAEDGRRSVQRRCLACRGGRCVASRGIHERPLCRPSLLLLPHSTNPQYILTHLKTSLSKTLTLFHPLAGRLNDSNHHHIFCNNEGVKFETSHGVKLISTFDEMGIRDDFLRGIYAYEFEKLSAIQ</sequence>
<evidence type="ECO:0000313" key="5">
    <source>
        <dbReference type="EMBL" id="KAK9167351.1"/>
    </source>
</evidence>
<dbReference type="PANTHER" id="PTHR31623:SF17">
    <property type="entry name" value="F21J9.9"/>
    <property type="match status" value="1"/>
</dbReference>
<evidence type="ECO:0000256" key="4">
    <source>
        <dbReference type="SAM" id="MobiDB-lite"/>
    </source>
</evidence>
<name>A0AAP0Q8W0_9MAGN</name>
<comment type="caution">
    <text evidence="5">The sequence shown here is derived from an EMBL/GenBank/DDBJ whole genome shotgun (WGS) entry which is preliminary data.</text>
</comment>
<proteinExistence type="inferred from homology"/>
<evidence type="ECO:0000256" key="1">
    <source>
        <dbReference type="ARBA" id="ARBA00009861"/>
    </source>
</evidence>